<sequence length="166" mass="18850">MALVDNEATGTRFHSTRINLRWSDFDQFQHANNAAYLEFSQDARIEFVREIVTEIDIAVPAFVVRWASIDFRKSLSSSEVAVVVESFMYEVGEKSFKMRQIIRNAQHRVVAVVDTVNVAVDIMSGKTRPWSESDLKIINMFMIPVEDEDSSPEAEAKKDDDADTGL</sequence>
<dbReference type="PANTHER" id="PTHR31793">
    <property type="entry name" value="4-HYDROXYBENZOYL-COA THIOESTERASE FAMILY MEMBER"/>
    <property type="match status" value="1"/>
</dbReference>
<comment type="caution">
    <text evidence="2">The sequence shown here is derived from an EMBL/GenBank/DDBJ whole genome shotgun (WGS) entry which is preliminary data.</text>
</comment>
<evidence type="ECO:0000313" key="3">
    <source>
        <dbReference type="Proteomes" id="UP000261739"/>
    </source>
</evidence>
<proteinExistence type="predicted"/>
<dbReference type="AlphaFoldDB" id="A0A3D4T1C7"/>
<dbReference type="Gene3D" id="3.10.129.10">
    <property type="entry name" value="Hotdog Thioesterase"/>
    <property type="match status" value="1"/>
</dbReference>
<dbReference type="InterPro" id="IPR050563">
    <property type="entry name" value="4-hydroxybenzoyl-CoA_TE"/>
</dbReference>
<dbReference type="Pfam" id="PF13279">
    <property type="entry name" value="4HBT_2"/>
    <property type="match status" value="1"/>
</dbReference>
<dbReference type="GO" id="GO:0047617">
    <property type="term" value="F:fatty acyl-CoA hydrolase activity"/>
    <property type="evidence" value="ECO:0007669"/>
    <property type="project" value="TreeGrafter"/>
</dbReference>
<protein>
    <submittedName>
        <fullName evidence="2">Acyl-CoA thioesterase</fullName>
    </submittedName>
</protein>
<dbReference type="PANTHER" id="PTHR31793:SF24">
    <property type="entry name" value="LONG-CHAIN ACYL-COA THIOESTERASE FADM"/>
    <property type="match status" value="1"/>
</dbReference>
<gene>
    <name evidence="2" type="ORF">DIW82_11205</name>
</gene>
<dbReference type="CDD" id="cd00586">
    <property type="entry name" value="4HBT"/>
    <property type="match status" value="1"/>
</dbReference>
<evidence type="ECO:0000256" key="1">
    <source>
        <dbReference type="SAM" id="MobiDB-lite"/>
    </source>
</evidence>
<dbReference type="STRING" id="863239.GCA_000213935_00623"/>
<feature type="region of interest" description="Disordered" evidence="1">
    <location>
        <begin position="146"/>
        <end position="166"/>
    </location>
</feature>
<accession>A0A3D4T1C7</accession>
<reference evidence="2 3" key="1">
    <citation type="journal article" date="2018" name="Nat. Biotechnol.">
        <title>A standardized bacterial taxonomy based on genome phylogeny substantially revises the tree of life.</title>
        <authorList>
            <person name="Parks D.H."/>
            <person name="Chuvochina M."/>
            <person name="Waite D.W."/>
            <person name="Rinke C."/>
            <person name="Skarshewski A."/>
            <person name="Chaumeil P.A."/>
            <person name="Hugenholtz P."/>
        </authorList>
    </citation>
    <scope>NUCLEOTIDE SEQUENCE [LARGE SCALE GENOMIC DNA]</scope>
    <source>
        <strain evidence="2">UBA11247</strain>
    </source>
</reference>
<evidence type="ECO:0000313" key="2">
    <source>
        <dbReference type="EMBL" id="HCT15318.1"/>
    </source>
</evidence>
<dbReference type="SUPFAM" id="SSF54637">
    <property type="entry name" value="Thioesterase/thiol ester dehydrase-isomerase"/>
    <property type="match status" value="1"/>
</dbReference>
<name>A0A3D4T1C7_9CORY</name>
<organism evidence="2 3">
    <name type="scientific">Corynebacterium nuruki</name>
    <dbReference type="NCBI Taxonomy" id="1032851"/>
    <lineage>
        <taxon>Bacteria</taxon>
        <taxon>Bacillati</taxon>
        <taxon>Actinomycetota</taxon>
        <taxon>Actinomycetes</taxon>
        <taxon>Mycobacteriales</taxon>
        <taxon>Corynebacteriaceae</taxon>
        <taxon>Corynebacterium</taxon>
    </lineage>
</organism>
<dbReference type="InterPro" id="IPR029069">
    <property type="entry name" value="HotDog_dom_sf"/>
</dbReference>
<dbReference type="Proteomes" id="UP000261739">
    <property type="component" value="Unassembled WGS sequence"/>
</dbReference>
<dbReference type="EMBL" id="DQID01000287">
    <property type="protein sequence ID" value="HCT15318.1"/>
    <property type="molecule type" value="Genomic_DNA"/>
</dbReference>